<protein>
    <submittedName>
        <fullName evidence="2">Glycosyltransferase, group 1 family protein</fullName>
    </submittedName>
</protein>
<dbReference type="GO" id="GO:0016757">
    <property type="term" value="F:glycosyltransferase activity"/>
    <property type="evidence" value="ECO:0007669"/>
    <property type="project" value="TreeGrafter"/>
</dbReference>
<name>A0A139L3G4_9BACE</name>
<dbReference type="InterPro" id="IPR050194">
    <property type="entry name" value="Glycosyltransferase_grp1"/>
</dbReference>
<dbReference type="PANTHER" id="PTHR45947:SF3">
    <property type="entry name" value="SULFOQUINOVOSYL TRANSFERASE SQD2"/>
    <property type="match status" value="1"/>
</dbReference>
<proteinExistence type="predicted"/>
<dbReference type="Gene3D" id="3.40.50.2000">
    <property type="entry name" value="Glycogen Phosphorylase B"/>
    <property type="match status" value="2"/>
</dbReference>
<dbReference type="Proteomes" id="UP000070319">
    <property type="component" value="Unassembled WGS sequence"/>
</dbReference>
<organism evidence="2">
    <name type="scientific">Bacteroides intestinalis</name>
    <dbReference type="NCBI Taxonomy" id="329854"/>
    <lineage>
        <taxon>Bacteria</taxon>
        <taxon>Pseudomonadati</taxon>
        <taxon>Bacteroidota</taxon>
        <taxon>Bacteroidia</taxon>
        <taxon>Bacteroidales</taxon>
        <taxon>Bacteroidaceae</taxon>
        <taxon>Bacteroides</taxon>
    </lineage>
</organism>
<evidence type="ECO:0000313" key="3">
    <source>
        <dbReference type="Proteomes" id="UP000070319"/>
    </source>
</evidence>
<keyword evidence="2" id="KW-0808">Transferase</keyword>
<dbReference type="AlphaFoldDB" id="A0A139L3G4"/>
<dbReference type="PANTHER" id="PTHR45947">
    <property type="entry name" value="SULFOQUINOVOSYL TRANSFERASE SQD2"/>
    <property type="match status" value="1"/>
</dbReference>
<dbReference type="SUPFAM" id="SSF53756">
    <property type="entry name" value="UDP-Glycosyltransferase/glycogen phosphorylase"/>
    <property type="match status" value="1"/>
</dbReference>
<sequence length="380" mass="43416">MKQKIIRVTTVSDSLAILLKGQLKFLSHYYEVIGVASDSSGNLLADVERRENIRCVNIQMHREISIWDDVISLGKLIKLIRKEKPYIVHANTPKGSLLAMLAAWCNQVPCRVYTVTGLRFETATGLFRWLLIAMEKVTCACATKVIPEGEGVKKTLIANAITSKPLKVILNGNINGIDVEYFNCSQEVMNHRKLIKEENTFDYIFVGRMVKDKGVNELIHAFLKLYTFYPSVRLYLVGDFERNLDPIADDVQQIIKENSAIKVWGFQNDVRPFFAAADVLVFPSYREGFPNVVLQAGAMRLPAIVTDINGCNEIIQDGVNGRIIPPRDENALYDVMKWFYEHRNDEVQKMAERARPMIVERYEQHKVWEALLAEYQLLSK</sequence>
<dbReference type="Pfam" id="PF13692">
    <property type="entry name" value="Glyco_trans_1_4"/>
    <property type="match status" value="1"/>
</dbReference>
<reference evidence="2 3" key="1">
    <citation type="submission" date="2016-02" db="EMBL/GenBank/DDBJ databases">
        <authorList>
            <person name="Wen L."/>
            <person name="He K."/>
            <person name="Yang H."/>
        </authorList>
    </citation>
    <scope>NUCLEOTIDE SEQUENCE [LARGE SCALE GENOMIC DNA]</scope>
    <source>
        <strain evidence="2 3">KLE1704</strain>
    </source>
</reference>
<dbReference type="Pfam" id="PF13477">
    <property type="entry name" value="Glyco_trans_4_2"/>
    <property type="match status" value="1"/>
</dbReference>
<dbReference type="CDD" id="cd03808">
    <property type="entry name" value="GT4_CapM-like"/>
    <property type="match status" value="1"/>
</dbReference>
<feature type="domain" description="Glycosyltransferase subfamily 4-like N-terminal" evidence="1">
    <location>
        <begin position="24"/>
        <end position="146"/>
    </location>
</feature>
<evidence type="ECO:0000313" key="2">
    <source>
        <dbReference type="EMBL" id="KXT45987.1"/>
    </source>
</evidence>
<dbReference type="EMBL" id="LTDF01000130">
    <property type="protein sequence ID" value="KXT45987.1"/>
    <property type="molecule type" value="Genomic_DNA"/>
</dbReference>
<dbReference type="PATRIC" id="fig|329854.7.peg.3376"/>
<dbReference type="InterPro" id="IPR028098">
    <property type="entry name" value="Glyco_trans_4-like_N"/>
</dbReference>
<dbReference type="RefSeq" id="WP_061437157.1">
    <property type="nucleotide sequence ID" value="NZ_KQ968722.1"/>
</dbReference>
<comment type="caution">
    <text evidence="2">The sequence shown here is derived from an EMBL/GenBank/DDBJ whole genome shotgun (WGS) entry which is preliminary data.</text>
</comment>
<evidence type="ECO:0000259" key="1">
    <source>
        <dbReference type="Pfam" id="PF13477"/>
    </source>
</evidence>
<gene>
    <name evidence="2" type="ORF">HMPREF2531_03307</name>
</gene>
<accession>A0A139L3G4</accession>